<dbReference type="RefSeq" id="WP_140927736.1">
    <property type="nucleotide sequence ID" value="NZ_VFSU01000019.1"/>
</dbReference>
<dbReference type="OrthoDB" id="7063656at2"/>
<reference evidence="1 2" key="1">
    <citation type="submission" date="2019-06" db="EMBL/GenBank/DDBJ databases">
        <authorList>
            <person name="Lee I."/>
            <person name="Jang G.I."/>
            <person name="Hwang C.Y."/>
        </authorList>
    </citation>
    <scope>NUCLEOTIDE SEQUENCE [LARGE SCALE GENOMIC DNA]</scope>
    <source>
        <strain evidence="1 2">PAMC 28131</strain>
    </source>
</reference>
<proteinExistence type="predicted"/>
<comment type="caution">
    <text evidence="1">The sequence shown here is derived from an EMBL/GenBank/DDBJ whole genome shotgun (WGS) entry which is preliminary data.</text>
</comment>
<accession>A0A501XP69</accession>
<evidence type="ECO:0000313" key="2">
    <source>
        <dbReference type="Proteomes" id="UP000319897"/>
    </source>
</evidence>
<protein>
    <recommendedName>
        <fullName evidence="3">MmgE/PrpD family protein</fullName>
    </recommendedName>
</protein>
<evidence type="ECO:0008006" key="3">
    <source>
        <dbReference type="Google" id="ProtNLM"/>
    </source>
</evidence>
<evidence type="ECO:0000313" key="1">
    <source>
        <dbReference type="EMBL" id="TPE62310.1"/>
    </source>
</evidence>
<sequence length="139" mass="15043">MDLYKMSEATQMAKAALEIEIMGEPISRHAEHISRKLVVDVWQQAPALFGGKQGGRPHGISVAAAALALGVRSFSAESDGHSACYTAMGLVLRDIERNQSRYKMANPDFVLVRIAQDAFLEFGQGKIGGDWASAMGFES</sequence>
<dbReference type="EMBL" id="VFSU01000019">
    <property type="protein sequence ID" value="TPE62310.1"/>
    <property type="molecule type" value="Genomic_DNA"/>
</dbReference>
<dbReference type="Proteomes" id="UP000319897">
    <property type="component" value="Unassembled WGS sequence"/>
</dbReference>
<gene>
    <name evidence="1" type="ORF">FJQ54_07245</name>
</gene>
<organism evidence="1 2">
    <name type="scientific">Sandaracinobacter neustonicus</name>
    <dbReference type="NCBI Taxonomy" id="1715348"/>
    <lineage>
        <taxon>Bacteria</taxon>
        <taxon>Pseudomonadati</taxon>
        <taxon>Pseudomonadota</taxon>
        <taxon>Alphaproteobacteria</taxon>
        <taxon>Sphingomonadales</taxon>
        <taxon>Sphingosinicellaceae</taxon>
        <taxon>Sandaracinobacter</taxon>
    </lineage>
</organism>
<keyword evidence="2" id="KW-1185">Reference proteome</keyword>
<dbReference type="AlphaFoldDB" id="A0A501XP69"/>
<name>A0A501XP69_9SPHN</name>